<name>A0A6A6ZG64_9PLEO</name>
<organism evidence="1 2">
    <name type="scientific">Ophiobolus disseminans</name>
    <dbReference type="NCBI Taxonomy" id="1469910"/>
    <lineage>
        <taxon>Eukaryota</taxon>
        <taxon>Fungi</taxon>
        <taxon>Dikarya</taxon>
        <taxon>Ascomycota</taxon>
        <taxon>Pezizomycotina</taxon>
        <taxon>Dothideomycetes</taxon>
        <taxon>Pleosporomycetidae</taxon>
        <taxon>Pleosporales</taxon>
        <taxon>Pleosporineae</taxon>
        <taxon>Phaeosphaeriaceae</taxon>
        <taxon>Ophiobolus</taxon>
    </lineage>
</organism>
<evidence type="ECO:0000313" key="2">
    <source>
        <dbReference type="Proteomes" id="UP000799424"/>
    </source>
</evidence>
<proteinExistence type="predicted"/>
<dbReference type="OrthoDB" id="425354at2759"/>
<dbReference type="PANTHER" id="PTHR38115:SF1">
    <property type="entry name" value="LIPOCALIN-LIKE DOMAIN-CONTAINING PROTEIN"/>
    <property type="match status" value="1"/>
</dbReference>
<dbReference type="InterPro" id="IPR053037">
    <property type="entry name" value="Pericyclase_pydY-like"/>
</dbReference>
<keyword evidence="2" id="KW-1185">Reference proteome</keyword>
<dbReference type="PANTHER" id="PTHR38115">
    <property type="entry name" value="LIPOCALIN-LIKE DOMAIN-CONTAINING PROTEIN"/>
    <property type="match status" value="1"/>
</dbReference>
<sequence>MASEDTTTTKELMNIGMEVIDLTGRWSLNRTLSDDPSPALELQNVSWFIRKAISNANVAIEITQTVDPSSGAVSLTSTQATLGRTVADTRILNWDEELVQTHPLFGQTRTRSRQAIASYGIDDEYLVEAATEGERVVEALVESVDGTWKSHQVWRFEIVDGARRQTRRAVVSNHGQTSHVRMVYDKIA</sequence>
<accession>A0A6A6ZG64</accession>
<gene>
    <name evidence="1" type="ORF">CC86DRAFT_412642</name>
</gene>
<evidence type="ECO:0000313" key="1">
    <source>
        <dbReference type="EMBL" id="KAF2819713.1"/>
    </source>
</evidence>
<dbReference type="AlphaFoldDB" id="A0A6A6ZG64"/>
<dbReference type="Proteomes" id="UP000799424">
    <property type="component" value="Unassembled WGS sequence"/>
</dbReference>
<reference evidence="1" key="1">
    <citation type="journal article" date="2020" name="Stud. Mycol.">
        <title>101 Dothideomycetes genomes: a test case for predicting lifestyles and emergence of pathogens.</title>
        <authorList>
            <person name="Haridas S."/>
            <person name="Albert R."/>
            <person name="Binder M."/>
            <person name="Bloem J."/>
            <person name="Labutti K."/>
            <person name="Salamov A."/>
            <person name="Andreopoulos B."/>
            <person name="Baker S."/>
            <person name="Barry K."/>
            <person name="Bills G."/>
            <person name="Bluhm B."/>
            <person name="Cannon C."/>
            <person name="Castanera R."/>
            <person name="Culley D."/>
            <person name="Daum C."/>
            <person name="Ezra D."/>
            <person name="Gonzalez J."/>
            <person name="Henrissat B."/>
            <person name="Kuo A."/>
            <person name="Liang C."/>
            <person name="Lipzen A."/>
            <person name="Lutzoni F."/>
            <person name="Magnuson J."/>
            <person name="Mondo S."/>
            <person name="Nolan M."/>
            <person name="Ohm R."/>
            <person name="Pangilinan J."/>
            <person name="Park H.-J."/>
            <person name="Ramirez L."/>
            <person name="Alfaro M."/>
            <person name="Sun H."/>
            <person name="Tritt A."/>
            <person name="Yoshinaga Y."/>
            <person name="Zwiers L.-H."/>
            <person name="Turgeon B."/>
            <person name="Goodwin S."/>
            <person name="Spatafora J."/>
            <person name="Crous P."/>
            <person name="Grigoriev I."/>
        </authorList>
    </citation>
    <scope>NUCLEOTIDE SEQUENCE</scope>
    <source>
        <strain evidence="1">CBS 113818</strain>
    </source>
</reference>
<dbReference type="EMBL" id="MU006243">
    <property type="protein sequence ID" value="KAF2819713.1"/>
    <property type="molecule type" value="Genomic_DNA"/>
</dbReference>
<protein>
    <submittedName>
        <fullName evidence="1">Uncharacterized protein</fullName>
    </submittedName>
</protein>